<feature type="region of interest" description="Disordered" evidence="1">
    <location>
        <begin position="155"/>
        <end position="223"/>
    </location>
</feature>
<dbReference type="EMBL" id="CDMZ01003211">
    <property type="protein sequence ID" value="CEM45529.1"/>
    <property type="molecule type" value="Genomic_DNA"/>
</dbReference>
<sequence length="293" mass="31273">FPAEFVRETIVEAGHCRGPLTNFGGLLQLEVMDEEAAVAFCPASLEEERGAEGSALQLLSLAPIEEILFPSPEAMEDDSEPRPRPPIIKKQVVDVPASRNELIFALGPALDRGSTNFPHLMMVSNRDPTLGAMPLSSDGTHSFLPSDNLALQLRSTRRNSPLRGFSPPRSRWEGSPPRSPAPPAAAAAAAAGPPGAFHTPPTRNRYPDVRGTAGGLTGGRETETVRGFYSPSRRKPQPQELNAALAPGATLPMQLGMALALFRYTNGDRRARSDAAAVGEHLSELICKVLGST</sequence>
<accession>A0A0G4HN29</accession>
<organism evidence="2">
    <name type="scientific">Chromera velia CCMP2878</name>
    <dbReference type="NCBI Taxonomy" id="1169474"/>
    <lineage>
        <taxon>Eukaryota</taxon>
        <taxon>Sar</taxon>
        <taxon>Alveolata</taxon>
        <taxon>Colpodellida</taxon>
        <taxon>Chromeraceae</taxon>
        <taxon>Chromera</taxon>
    </lineage>
</organism>
<proteinExistence type="predicted"/>
<protein>
    <submittedName>
        <fullName evidence="2">Uncharacterized protein</fullName>
    </submittedName>
</protein>
<dbReference type="VEuPathDB" id="CryptoDB:Cvel_29290"/>
<evidence type="ECO:0000256" key="1">
    <source>
        <dbReference type="SAM" id="MobiDB-lite"/>
    </source>
</evidence>
<evidence type="ECO:0000313" key="2">
    <source>
        <dbReference type="EMBL" id="CEM45529.1"/>
    </source>
</evidence>
<gene>
    <name evidence="2" type="ORF">Cvel_29290</name>
</gene>
<name>A0A0G4HN29_9ALVE</name>
<dbReference type="AlphaFoldDB" id="A0A0G4HN29"/>
<feature type="non-terminal residue" evidence="2">
    <location>
        <position position="1"/>
    </location>
</feature>
<reference evidence="2" key="1">
    <citation type="submission" date="2014-11" db="EMBL/GenBank/DDBJ databases">
        <authorList>
            <person name="Otto D Thomas"/>
            <person name="Naeem Raeece"/>
        </authorList>
    </citation>
    <scope>NUCLEOTIDE SEQUENCE</scope>
</reference>
<feature type="compositionally biased region" description="Low complexity" evidence="1">
    <location>
        <begin position="184"/>
        <end position="196"/>
    </location>
</feature>